<comment type="similarity">
    <text evidence="1">Belongs to the NAD(P)-dependent epimerase/dehydratase family.</text>
</comment>
<dbReference type="AlphaFoldDB" id="H9BX83"/>
<dbReference type="EMBL" id="JQ085825">
    <property type="protein sequence ID" value="AFD03405.1"/>
    <property type="molecule type" value="Genomic_DNA"/>
</dbReference>
<dbReference type="CDD" id="cd05260">
    <property type="entry name" value="GDP_MD_SDR_e"/>
    <property type="match status" value="1"/>
</dbReference>
<dbReference type="InterPro" id="IPR036291">
    <property type="entry name" value="NAD(P)-bd_dom_sf"/>
</dbReference>
<dbReference type="Pfam" id="PF01370">
    <property type="entry name" value="Epimerase"/>
    <property type="match status" value="1"/>
</dbReference>
<dbReference type="Gene3D" id="3.40.50.720">
    <property type="entry name" value="NAD(P)-binding Rossmann-like Domain"/>
    <property type="match status" value="1"/>
</dbReference>
<dbReference type="InterPro" id="IPR001509">
    <property type="entry name" value="Epimerase_deHydtase"/>
</dbReference>
<evidence type="ECO:0000259" key="2">
    <source>
        <dbReference type="Pfam" id="PF01370"/>
    </source>
</evidence>
<dbReference type="PANTHER" id="PTHR43000">
    <property type="entry name" value="DTDP-D-GLUCOSE 4,6-DEHYDRATASE-RELATED"/>
    <property type="match status" value="1"/>
</dbReference>
<feature type="domain" description="NAD-dependent epimerase/dehydratase" evidence="2">
    <location>
        <begin position="11"/>
        <end position="286"/>
    </location>
</feature>
<accession>H9BX83</accession>
<reference evidence="3" key="1">
    <citation type="submission" date="2011-11" db="EMBL/GenBank/DDBJ databases">
        <title>Construction and analysis of a metagenome of deep-sea sediment.</title>
        <authorList>
            <person name="Huo Y.-Y."/>
            <person name="Cheng H."/>
            <person name="Wu M."/>
        </authorList>
    </citation>
    <scope>NUCLEOTIDE SEQUENCE</scope>
</reference>
<organism evidence="3">
    <name type="scientific">uncultured archaeon W5-61a</name>
    <dbReference type="NCBI Taxonomy" id="1131008"/>
    <lineage>
        <taxon>Archaea</taxon>
        <taxon>environmental samples</taxon>
    </lineage>
</organism>
<dbReference type="SUPFAM" id="SSF51735">
    <property type="entry name" value="NAD(P)-binding Rossmann-fold domains"/>
    <property type="match status" value="1"/>
</dbReference>
<name>H9BX83_9ARCH</name>
<sequence>MNREAWKDRRVLIIGVTGFVGSWLSEILSSPEIGARIYGLVRRQSNPNLVNIEHVLHRDNLSLLKGDLHDIGSILTAIRESEAEVVFHLAAQSFVPYSFASPMDTYVTNVIGTINVLEALRLASHEVVMHFAGSSEEYGLVLAGTEHYEEMLRKYGAILPPPQRDEEGKVVAETPVSETNPLRTVGTSPYGSSKRQAEDACRTYVSCYGSKVHLTRAFNHTGPRRGNEFVSSEITRQIAMGIKHGRKEVLLGNLSSIRDFNDVREIVLGYLLSIEKGVPGEVYNLACGRGTSISDLLNLALNTAKQNFRLGEMSYRMDESRLRPTDLPILVGDATKARNDLGWQPLIPLERTILEMIEYNLARV</sequence>
<proteinExistence type="inferred from homology"/>
<evidence type="ECO:0000256" key="1">
    <source>
        <dbReference type="ARBA" id="ARBA00007637"/>
    </source>
</evidence>
<evidence type="ECO:0000313" key="3">
    <source>
        <dbReference type="EMBL" id="AFD03405.1"/>
    </source>
</evidence>
<protein>
    <submittedName>
        <fullName evidence="3">NAD-dependent epimerase/dehydratase</fullName>
    </submittedName>
</protein>